<dbReference type="Proteomes" id="UP000197269">
    <property type="component" value="Unassembled WGS sequence"/>
</dbReference>
<evidence type="ECO:0000313" key="1">
    <source>
        <dbReference type="EMBL" id="OWO92261.1"/>
    </source>
</evidence>
<proteinExistence type="predicted"/>
<gene>
    <name evidence="1" type="ORF">B5E41_23775</name>
</gene>
<comment type="caution">
    <text evidence="1">The sequence shown here is derived from an EMBL/GenBank/DDBJ whole genome shotgun (WGS) entry which is preliminary data.</text>
</comment>
<dbReference type="RefSeq" id="WP_088396323.1">
    <property type="nucleotide sequence ID" value="NZ_MXPU01000018.1"/>
</dbReference>
<dbReference type="AlphaFoldDB" id="A0A246DPQ8"/>
<dbReference type="EMBL" id="MXPU01000018">
    <property type="protein sequence ID" value="OWO92261.1"/>
    <property type="molecule type" value="Genomic_DNA"/>
</dbReference>
<protein>
    <submittedName>
        <fullName evidence="1">Uncharacterized protein</fullName>
    </submittedName>
</protein>
<evidence type="ECO:0000313" key="2">
    <source>
        <dbReference type="Proteomes" id="UP000197269"/>
    </source>
</evidence>
<accession>A0A246DPQ8</accession>
<organism evidence="1 2">
    <name type="scientific">Rhizobium esperanzae</name>
    <dbReference type="NCBI Taxonomy" id="1967781"/>
    <lineage>
        <taxon>Bacteria</taxon>
        <taxon>Pseudomonadati</taxon>
        <taxon>Pseudomonadota</taxon>
        <taxon>Alphaproteobacteria</taxon>
        <taxon>Hyphomicrobiales</taxon>
        <taxon>Rhizobiaceae</taxon>
        <taxon>Rhizobium/Agrobacterium group</taxon>
        <taxon>Rhizobium</taxon>
    </lineage>
</organism>
<sequence>MVRPGRLSDLTLKDYREPVIEFSCRRCDRHGSLERKLLVKAFGADVSFAVLRRRMAMGCERMQAPESDKCGARFPCLGDTDGPDGSQA</sequence>
<reference evidence="1 2" key="1">
    <citation type="submission" date="2017-03" db="EMBL/GenBank/DDBJ databases">
        <title>Genome of strain Rhizobium sp. CNPSo 668.</title>
        <authorList>
            <person name="Ribeiro R."/>
        </authorList>
    </citation>
    <scope>NUCLEOTIDE SEQUENCE [LARGE SCALE GENOMIC DNA]</scope>
    <source>
        <strain evidence="1 2">CNPSo 668</strain>
    </source>
</reference>
<name>A0A246DPQ8_9HYPH</name>